<dbReference type="PANTHER" id="PTHR27000">
    <property type="entry name" value="LEUCINE-RICH REPEAT RECEPTOR-LIKE PROTEIN KINASE FAMILY PROTEIN-RELATED"/>
    <property type="match status" value="1"/>
</dbReference>
<dbReference type="EMBL" id="CYKH01001658">
    <property type="protein sequence ID" value="CUG88596.1"/>
    <property type="molecule type" value="Genomic_DNA"/>
</dbReference>
<sequence>METGCESFMSTCTRTIFLDVCLLRIKVGKSSTFFGLMEVNFSLRPCPLRTKVGREFQRLSSTTAMCQVQFREYESWQQLRWFVASNNRLSGTLPPQFGNVATIFRFVASNNSLSGPLPSSFKKWSIVDGINLAFNNLTGTIPADWGGEMKVLTTLILPSNQLSGSIPLNLLTKNSLVVLMLGYNQLVGRLSSSMNTNLVVLDVQHNVGLRGSLPKLFAFSFFRPIVTTCGTGTCATITTALGLCIPRDQFPAFIASSQSPINIISGFYEFKQNVSCHPSVLTSTATRDLEYTTDGNEEVLPLLQAAAAPKAFVAVATLLDPLSGVALIALSSGRCASDTQREVASYNRLLLSPFYALGPGAAVLGNIGLCATVLLLHYGCVHLSGVTTCAGVQRRRPLRTSKNRTTPPTLAARLKFPHLSITLVLFLSRGIAFYGATRFAAAIGEDNFDDYIPTSGSLAIGVVLISCILICSAWAVGRHRIDPSMNALHFETYRQKTLRRLRWMPPWMLPIGQWKPDDARLRYGALRGPVAGGSERLSLLTESVSIGNALLAGAVPGTKWGCVGQALGQCCLLIAASLSVILLRPMRVPLGGHLLCATWIVQVGLNVCMVAHRVWDSDIATAIALVLTTVHTVTGILSASHRIAIVYWERRESVPSDFVTSEDRTKEVSPPLLITQQLHKGAVTLRPPTRRSLGTTAKQHTSEEVECLLLRNVEDISRRLQKLIELCCNRRDI</sequence>
<dbReference type="GO" id="GO:0016020">
    <property type="term" value="C:membrane"/>
    <property type="evidence" value="ECO:0007669"/>
    <property type="project" value="UniProtKB-SubCell"/>
</dbReference>
<feature type="transmembrane region" description="Helical" evidence="10">
    <location>
        <begin position="311"/>
        <end position="330"/>
    </location>
</feature>
<evidence type="ECO:0000313" key="12">
    <source>
        <dbReference type="Proteomes" id="UP000051952"/>
    </source>
</evidence>
<keyword evidence="9" id="KW-0325">Glycoprotein</keyword>
<evidence type="ECO:0000256" key="6">
    <source>
        <dbReference type="ARBA" id="ARBA00022989"/>
    </source>
</evidence>
<evidence type="ECO:0000256" key="3">
    <source>
        <dbReference type="ARBA" id="ARBA00022692"/>
    </source>
</evidence>
<evidence type="ECO:0000256" key="5">
    <source>
        <dbReference type="ARBA" id="ARBA00022737"/>
    </source>
</evidence>
<evidence type="ECO:0000256" key="8">
    <source>
        <dbReference type="ARBA" id="ARBA00023170"/>
    </source>
</evidence>
<proteinExistence type="predicted"/>
<protein>
    <submittedName>
        <fullName evidence="11">GP46-like surface antigen, putative</fullName>
    </submittedName>
</protein>
<gene>
    <name evidence="11" type="ORF">BSAL_16235</name>
</gene>
<name>A0A0S4JE78_BODSA</name>
<keyword evidence="12" id="KW-1185">Reference proteome</keyword>
<dbReference type="PANTHER" id="PTHR27000:SF775">
    <property type="entry name" value="PLANT INTRACELLULAR RAS-GROUP-RELATED LRR PROTEIN 3"/>
    <property type="match status" value="1"/>
</dbReference>
<feature type="transmembrane region" description="Helical" evidence="10">
    <location>
        <begin position="619"/>
        <end position="640"/>
    </location>
</feature>
<keyword evidence="6 10" id="KW-1133">Transmembrane helix</keyword>
<accession>A0A0S4JE78</accession>
<dbReference type="Gene3D" id="3.80.10.10">
    <property type="entry name" value="Ribonuclease Inhibitor"/>
    <property type="match status" value="1"/>
</dbReference>
<keyword evidence="8" id="KW-0675">Receptor</keyword>
<evidence type="ECO:0000256" key="2">
    <source>
        <dbReference type="ARBA" id="ARBA00022614"/>
    </source>
</evidence>
<feature type="transmembrane region" description="Helical" evidence="10">
    <location>
        <begin position="414"/>
        <end position="436"/>
    </location>
</feature>
<organism evidence="11 12">
    <name type="scientific">Bodo saltans</name>
    <name type="common">Flagellated protozoan</name>
    <dbReference type="NCBI Taxonomy" id="75058"/>
    <lineage>
        <taxon>Eukaryota</taxon>
        <taxon>Discoba</taxon>
        <taxon>Euglenozoa</taxon>
        <taxon>Kinetoplastea</taxon>
        <taxon>Metakinetoplastina</taxon>
        <taxon>Eubodonida</taxon>
        <taxon>Bodonidae</taxon>
        <taxon>Bodo</taxon>
    </lineage>
</organism>
<dbReference type="Proteomes" id="UP000051952">
    <property type="component" value="Unassembled WGS sequence"/>
</dbReference>
<evidence type="ECO:0000313" key="11">
    <source>
        <dbReference type="EMBL" id="CUG88596.1"/>
    </source>
</evidence>
<dbReference type="InterPro" id="IPR001611">
    <property type="entry name" value="Leu-rich_rpt"/>
</dbReference>
<evidence type="ECO:0000256" key="10">
    <source>
        <dbReference type="SAM" id="Phobius"/>
    </source>
</evidence>
<keyword evidence="3 10" id="KW-0812">Transmembrane</keyword>
<dbReference type="AlphaFoldDB" id="A0A0S4JE78"/>
<keyword evidence="5" id="KW-0677">Repeat</keyword>
<reference evidence="12" key="1">
    <citation type="submission" date="2015-09" db="EMBL/GenBank/DDBJ databases">
        <authorList>
            <consortium name="Pathogen Informatics"/>
        </authorList>
    </citation>
    <scope>NUCLEOTIDE SEQUENCE [LARGE SCALE GENOMIC DNA]</scope>
    <source>
        <strain evidence="12">Lake Konstanz</strain>
    </source>
</reference>
<comment type="subcellular location">
    <subcellularLocation>
        <location evidence="1">Membrane</location>
        <topology evidence="1">Single-pass membrane protein</topology>
    </subcellularLocation>
</comment>
<keyword evidence="7 10" id="KW-0472">Membrane</keyword>
<evidence type="ECO:0000256" key="4">
    <source>
        <dbReference type="ARBA" id="ARBA00022729"/>
    </source>
</evidence>
<feature type="transmembrane region" description="Helical" evidence="10">
    <location>
        <begin position="350"/>
        <end position="369"/>
    </location>
</feature>
<keyword evidence="2" id="KW-0433">Leucine-rich repeat</keyword>
<evidence type="ECO:0000256" key="7">
    <source>
        <dbReference type="ARBA" id="ARBA00023136"/>
    </source>
</evidence>
<keyword evidence="4" id="KW-0732">Signal</keyword>
<dbReference type="InterPro" id="IPR032675">
    <property type="entry name" value="LRR_dom_sf"/>
</dbReference>
<evidence type="ECO:0000256" key="9">
    <source>
        <dbReference type="ARBA" id="ARBA00023180"/>
    </source>
</evidence>
<dbReference type="SUPFAM" id="SSF52058">
    <property type="entry name" value="L domain-like"/>
    <property type="match status" value="1"/>
</dbReference>
<feature type="transmembrane region" description="Helical" evidence="10">
    <location>
        <begin position="456"/>
        <end position="476"/>
    </location>
</feature>
<dbReference type="Pfam" id="PF00560">
    <property type="entry name" value="LRR_1"/>
    <property type="match status" value="1"/>
</dbReference>
<dbReference type="VEuPathDB" id="TriTrypDB:BSAL_16235"/>
<feature type="transmembrane region" description="Helical" evidence="10">
    <location>
        <begin position="563"/>
        <end position="583"/>
    </location>
</feature>
<evidence type="ECO:0000256" key="1">
    <source>
        <dbReference type="ARBA" id="ARBA00004167"/>
    </source>
</evidence>
<feature type="transmembrane region" description="Helical" evidence="10">
    <location>
        <begin position="590"/>
        <end position="613"/>
    </location>
</feature>